<reference evidence="1" key="1">
    <citation type="submission" date="2014-02" db="EMBL/GenBank/DDBJ databases">
        <title>The Genome Sequence of Trichophyton rubrum (morphotype fischeri) CBS 288.86.</title>
        <authorList>
            <consortium name="The Broad Institute Genomics Platform"/>
            <person name="Cuomo C.A."/>
            <person name="White T.C."/>
            <person name="Graser Y."/>
            <person name="Martinez-Rossi N."/>
            <person name="Heitman J."/>
            <person name="Young S.K."/>
            <person name="Zeng Q."/>
            <person name="Gargeya S."/>
            <person name="Abouelleil A."/>
            <person name="Alvarado L."/>
            <person name="Chapman S.B."/>
            <person name="Gainer-Dewar J."/>
            <person name="Goldberg J."/>
            <person name="Griggs A."/>
            <person name="Gujja S."/>
            <person name="Hansen M."/>
            <person name="Howarth C."/>
            <person name="Imamovic A."/>
            <person name="Larimer J."/>
            <person name="Martinez D."/>
            <person name="Murphy C."/>
            <person name="Pearson M.D."/>
            <person name="Persinoti G."/>
            <person name="Poon T."/>
            <person name="Priest M."/>
            <person name="Roberts A.D."/>
            <person name="Saif S."/>
            <person name="Shea T.D."/>
            <person name="Sykes S.N."/>
            <person name="Wortman J."/>
            <person name="Nusbaum C."/>
            <person name="Birren B."/>
        </authorList>
    </citation>
    <scope>NUCLEOTIDE SEQUENCE [LARGE SCALE GENOMIC DNA]</scope>
    <source>
        <strain evidence="1">CBS 288.86</strain>
    </source>
</reference>
<accession>A0A022VR98</accession>
<dbReference type="HOGENOM" id="CLU_1740070_0_0_1"/>
<dbReference type="OrthoDB" id="4200202at2759"/>
<dbReference type="EMBL" id="KK207929">
    <property type="protein sequence ID" value="EZF48273.1"/>
    <property type="molecule type" value="Genomic_DNA"/>
</dbReference>
<dbReference type="Proteomes" id="UP000023758">
    <property type="component" value="Unassembled WGS sequence"/>
</dbReference>
<dbReference type="AlphaFoldDB" id="A0A022VR98"/>
<protein>
    <submittedName>
        <fullName evidence="1">Uncharacterized protein</fullName>
    </submittedName>
</protein>
<proteinExistence type="predicted"/>
<sequence>MLQGIDSITYLPLPDFLQATIKQAINTISSTVISQSEPYASKFDLPDDDGVKLIVEEIKKIYQKEKLPHDISTLSLYGAVFRGRWESGELNDTVIVPLIDYHAEVITRNKKGDEKRLDWHWKHAIFIQRQTFFEIEGENKIGAIILQFKR</sequence>
<evidence type="ECO:0000313" key="1">
    <source>
        <dbReference type="EMBL" id="EZF48273.1"/>
    </source>
</evidence>
<name>A0A022VR98_TRIRU</name>
<gene>
    <name evidence="1" type="ORF">H103_07930</name>
</gene>
<organism evidence="1">
    <name type="scientific">Trichophyton rubrum CBS 288.86</name>
    <dbReference type="NCBI Taxonomy" id="1215330"/>
    <lineage>
        <taxon>Eukaryota</taxon>
        <taxon>Fungi</taxon>
        <taxon>Dikarya</taxon>
        <taxon>Ascomycota</taxon>
        <taxon>Pezizomycotina</taxon>
        <taxon>Eurotiomycetes</taxon>
        <taxon>Eurotiomycetidae</taxon>
        <taxon>Onygenales</taxon>
        <taxon>Arthrodermataceae</taxon>
        <taxon>Trichophyton</taxon>
    </lineage>
</organism>